<accession>A0A4R2H6J0</accession>
<reference evidence="5" key="2">
    <citation type="journal article" date="2019" name="Int. J. Syst. Evol. Microbiol.">
        <title>The Global Catalogue of Microorganisms (GCM) 10K type strain sequencing project: providing services to taxonomists for standard genome sequencing and annotation.</title>
        <authorList>
            <consortium name="The Broad Institute Genomics Platform"/>
            <consortium name="The Broad Institute Genome Sequencing Center for Infectious Disease"/>
            <person name="Wu L."/>
            <person name="Ma J."/>
        </authorList>
    </citation>
    <scope>NUCLEOTIDE SEQUENCE [LARGE SCALE GENOMIC DNA]</scope>
    <source>
        <strain evidence="5">CGMCC 1.15644</strain>
    </source>
</reference>
<dbReference type="InterPro" id="IPR016181">
    <property type="entry name" value="Acyl_CoA_acyltransferase"/>
</dbReference>
<evidence type="ECO:0000313" key="5">
    <source>
        <dbReference type="Proteomes" id="UP000622648"/>
    </source>
</evidence>
<evidence type="ECO:0000313" key="2">
    <source>
        <dbReference type="EMBL" id="GGE40103.1"/>
    </source>
</evidence>
<reference evidence="2" key="1">
    <citation type="journal article" date="2014" name="Int. J. Syst. Evol. Microbiol.">
        <title>Complete genome of a new Firmicutes species belonging to the dominant human colonic microbiota ('Ruminococcus bicirculans') reveals two chromosomes and a selective capacity to utilize plant glucans.</title>
        <authorList>
            <consortium name="NISC Comparative Sequencing Program"/>
            <person name="Wegmann U."/>
            <person name="Louis P."/>
            <person name="Goesmann A."/>
            <person name="Henrissat B."/>
            <person name="Duncan S.H."/>
            <person name="Flint H.J."/>
        </authorList>
    </citation>
    <scope>NUCLEOTIDE SEQUENCE</scope>
    <source>
        <strain evidence="2">CGMCC 1.15644</strain>
    </source>
</reference>
<feature type="domain" description="N-acetyltransferase" evidence="1">
    <location>
        <begin position="1"/>
        <end position="186"/>
    </location>
</feature>
<name>A0A4R2H6J0_9SPHI</name>
<dbReference type="SUPFAM" id="SSF55729">
    <property type="entry name" value="Acyl-CoA N-acyltransferases (Nat)"/>
    <property type="match status" value="1"/>
</dbReference>
<organism evidence="3 4">
    <name type="scientific">Pedobacter psychrotolerans</name>
    <dbReference type="NCBI Taxonomy" id="1843235"/>
    <lineage>
        <taxon>Bacteria</taxon>
        <taxon>Pseudomonadati</taxon>
        <taxon>Bacteroidota</taxon>
        <taxon>Sphingobacteriia</taxon>
        <taxon>Sphingobacteriales</taxon>
        <taxon>Sphingobacteriaceae</taxon>
        <taxon>Pedobacter</taxon>
    </lineage>
</organism>
<dbReference type="AlphaFoldDB" id="A0A4R2H6J0"/>
<dbReference type="InterPro" id="IPR050276">
    <property type="entry name" value="MshD_Acetyltransferase"/>
</dbReference>
<reference evidence="3 4" key="3">
    <citation type="submission" date="2019-03" db="EMBL/GenBank/DDBJ databases">
        <title>Genomic Encyclopedia of Type Strains, Phase IV (KMG-IV): sequencing the most valuable type-strain genomes for metagenomic binning, comparative biology and taxonomic classification.</title>
        <authorList>
            <person name="Goeker M."/>
        </authorList>
    </citation>
    <scope>NUCLEOTIDE SEQUENCE [LARGE SCALE GENOMIC DNA]</scope>
    <source>
        <strain evidence="3 4">DSM 103236</strain>
    </source>
</reference>
<dbReference type="Gene3D" id="3.40.630.30">
    <property type="match status" value="1"/>
</dbReference>
<dbReference type="EMBL" id="SLWO01000007">
    <property type="protein sequence ID" value="TCO21648.1"/>
    <property type="molecule type" value="Genomic_DNA"/>
</dbReference>
<dbReference type="RefSeq" id="WP_132535175.1">
    <property type="nucleotide sequence ID" value="NZ_BMJO01000001.1"/>
</dbReference>
<dbReference type="GO" id="GO:0016747">
    <property type="term" value="F:acyltransferase activity, transferring groups other than amino-acyl groups"/>
    <property type="evidence" value="ECO:0007669"/>
    <property type="project" value="InterPro"/>
</dbReference>
<proteinExistence type="predicted"/>
<evidence type="ECO:0000313" key="4">
    <source>
        <dbReference type="Proteomes" id="UP000295684"/>
    </source>
</evidence>
<dbReference type="Proteomes" id="UP000622648">
    <property type="component" value="Unassembled WGS sequence"/>
</dbReference>
<dbReference type="EMBL" id="BMJO01000001">
    <property type="protein sequence ID" value="GGE40103.1"/>
    <property type="molecule type" value="Genomic_DNA"/>
</dbReference>
<keyword evidence="3" id="KW-0808">Transferase</keyword>
<dbReference type="Pfam" id="PF00583">
    <property type="entry name" value="Acetyltransf_1"/>
    <property type="match status" value="1"/>
</dbReference>
<dbReference type="InterPro" id="IPR000182">
    <property type="entry name" value="GNAT_dom"/>
</dbReference>
<evidence type="ECO:0000313" key="3">
    <source>
        <dbReference type="EMBL" id="TCO21648.1"/>
    </source>
</evidence>
<protein>
    <submittedName>
        <fullName evidence="3">Acetyltransferase (GNAT) family protein</fullName>
    </submittedName>
    <submittedName>
        <fullName evidence="2">N-acetyltransferase</fullName>
    </submittedName>
</protein>
<dbReference type="PROSITE" id="PS51186">
    <property type="entry name" value="GNAT"/>
    <property type="match status" value="1"/>
</dbReference>
<gene>
    <name evidence="3" type="ORF">EV200_107245</name>
    <name evidence="2" type="ORF">GCM10011413_02330</name>
</gene>
<reference evidence="2" key="4">
    <citation type="submission" date="2024-05" db="EMBL/GenBank/DDBJ databases">
        <authorList>
            <person name="Sun Q."/>
            <person name="Zhou Y."/>
        </authorList>
    </citation>
    <scope>NUCLEOTIDE SEQUENCE</scope>
    <source>
        <strain evidence="2">CGMCC 1.15644</strain>
    </source>
</reference>
<comment type="caution">
    <text evidence="3">The sequence shown here is derived from an EMBL/GenBank/DDBJ whole genome shotgun (WGS) entry which is preliminary data.</text>
</comment>
<sequence length="186" mass="21317">MIRPAEPSDYKFVVPLIIQAMGELAGKFANSSDPKIIEQLFEHFFKQKDNQYSYQNTLVFIENDQVLGSINAYDGAKLLELRKTFLNHLTENYNLINFHPEPETEAGEFYLDTISVDPKAQGKGIGKALIEAGVEWGKRIGHKRIGLLVEMENHKALKLYQNKGFNIQNQKLFMGGLYYHMVYTVQ</sequence>
<keyword evidence="5" id="KW-1185">Reference proteome</keyword>
<dbReference type="PANTHER" id="PTHR43617">
    <property type="entry name" value="L-AMINO ACID N-ACETYLTRANSFERASE"/>
    <property type="match status" value="1"/>
</dbReference>
<dbReference type="CDD" id="cd04301">
    <property type="entry name" value="NAT_SF"/>
    <property type="match status" value="1"/>
</dbReference>
<evidence type="ECO:0000259" key="1">
    <source>
        <dbReference type="PROSITE" id="PS51186"/>
    </source>
</evidence>
<dbReference type="OrthoDB" id="5319888at2"/>
<dbReference type="Proteomes" id="UP000295684">
    <property type="component" value="Unassembled WGS sequence"/>
</dbReference>